<dbReference type="HOGENOM" id="CLU_1554225_0_0_6"/>
<name>A8FYC0_SHESH</name>
<organism evidence="1 2">
    <name type="scientific">Shewanella sediminis (strain HAW-EB3)</name>
    <dbReference type="NCBI Taxonomy" id="425104"/>
    <lineage>
        <taxon>Bacteria</taxon>
        <taxon>Pseudomonadati</taxon>
        <taxon>Pseudomonadota</taxon>
        <taxon>Gammaproteobacteria</taxon>
        <taxon>Alteromonadales</taxon>
        <taxon>Shewanellaceae</taxon>
        <taxon>Shewanella</taxon>
    </lineage>
</organism>
<reference evidence="1 2" key="1">
    <citation type="submission" date="2007-08" db="EMBL/GenBank/DDBJ databases">
        <title>Complete sequence of Shewanella sediminis HAW-EB3.</title>
        <authorList>
            <consortium name="US DOE Joint Genome Institute"/>
            <person name="Copeland A."/>
            <person name="Lucas S."/>
            <person name="Lapidus A."/>
            <person name="Barry K."/>
            <person name="Glavina del Rio T."/>
            <person name="Dalin E."/>
            <person name="Tice H."/>
            <person name="Pitluck S."/>
            <person name="Chertkov O."/>
            <person name="Brettin T."/>
            <person name="Bruce D."/>
            <person name="Detter J.C."/>
            <person name="Han C."/>
            <person name="Schmutz J."/>
            <person name="Larimer F."/>
            <person name="Land M."/>
            <person name="Hauser L."/>
            <person name="Kyrpides N."/>
            <person name="Kim E."/>
            <person name="Zhao J.-S."/>
            <person name="Richardson P."/>
        </authorList>
    </citation>
    <scope>NUCLEOTIDE SEQUENCE [LARGE SCALE GENOMIC DNA]</scope>
    <source>
        <strain evidence="1 2">HAW-EB3</strain>
    </source>
</reference>
<dbReference type="AlphaFoldDB" id="A8FYC0"/>
<dbReference type="KEGG" id="sse:Ssed_3239"/>
<dbReference type="InterPro" id="IPR032248">
    <property type="entry name" value="DUF4823"/>
</dbReference>
<gene>
    <name evidence="1" type="ordered locus">Ssed_3239</name>
</gene>
<evidence type="ECO:0000313" key="1">
    <source>
        <dbReference type="EMBL" id="ABV37843.1"/>
    </source>
</evidence>
<dbReference type="Proteomes" id="UP000002015">
    <property type="component" value="Chromosome"/>
</dbReference>
<sequence length="147" mass="16379">MVLKPEVKLDPAIGVVISVPMDGSYGNKKYPGSGRMTTNAVRSAFSKRALNVDVTTDCHGENCLSTLDKQGFGYYVKPEILHWEDRNTEWSGKPDKIEIQLVIYDLNTQKPVASTNFAGESKWASFGGDHPQDLLQLPTHKYVDSIY</sequence>
<evidence type="ECO:0000313" key="2">
    <source>
        <dbReference type="Proteomes" id="UP000002015"/>
    </source>
</evidence>
<protein>
    <submittedName>
        <fullName evidence="1">Uncharacterized protein</fullName>
    </submittedName>
</protein>
<dbReference type="EMBL" id="CP000821">
    <property type="protein sequence ID" value="ABV37843.1"/>
    <property type="molecule type" value="Genomic_DNA"/>
</dbReference>
<dbReference type="eggNOG" id="ENOG5032S2C">
    <property type="taxonomic scope" value="Bacteria"/>
</dbReference>
<dbReference type="Pfam" id="PF16105">
    <property type="entry name" value="DUF4823"/>
    <property type="match status" value="1"/>
</dbReference>
<accession>A8FYC0</accession>
<proteinExistence type="predicted"/>
<dbReference type="RefSeq" id="WP_012143573.1">
    <property type="nucleotide sequence ID" value="NC_009831.1"/>
</dbReference>
<keyword evidence="2" id="KW-1185">Reference proteome</keyword>